<name>A0ABT1STX1_9FIRM</name>
<dbReference type="Proteomes" id="UP001206692">
    <property type="component" value="Unassembled WGS sequence"/>
</dbReference>
<proteinExistence type="predicted"/>
<protein>
    <submittedName>
        <fullName evidence="1">Selenium-dependent molybdenum cofactor biosynthesis protein YqeB</fullName>
    </submittedName>
</protein>
<dbReference type="NCBIfam" id="TIGR03309">
    <property type="entry name" value="matur_yqeB"/>
    <property type="match status" value="1"/>
</dbReference>
<reference evidence="1 2" key="1">
    <citation type="submission" date="2022-06" db="EMBL/GenBank/DDBJ databases">
        <title>Isolation of gut microbiota from human fecal samples.</title>
        <authorList>
            <person name="Pamer E.G."/>
            <person name="Barat B."/>
            <person name="Waligurski E."/>
            <person name="Medina S."/>
            <person name="Paddock L."/>
            <person name="Mostad J."/>
        </authorList>
    </citation>
    <scope>NUCLEOTIDE SEQUENCE [LARGE SCALE GENOMIC DNA]</scope>
    <source>
        <strain evidence="1 2">DFI.1.1</strain>
    </source>
</reference>
<organism evidence="1 2">
    <name type="scientific">Megasphaera massiliensis</name>
    <dbReference type="NCBI Taxonomy" id="1232428"/>
    <lineage>
        <taxon>Bacteria</taxon>
        <taxon>Bacillati</taxon>
        <taxon>Bacillota</taxon>
        <taxon>Negativicutes</taxon>
        <taxon>Veillonellales</taxon>
        <taxon>Veillonellaceae</taxon>
        <taxon>Megasphaera</taxon>
    </lineage>
</organism>
<sequence length="282" mass="30151">MKDRLIIVRGGGDLATGVVQSLFQVGFRVLILEVDRPSAIRRQVALCEAVYDGTAIVENMTCRRCDSIDALSSVWARQEIPLLVDPEGRAIQALQPWAVVDAILAKKNLGTNRSMARHTVALGPGFTAGRDVDAVIETKRGHRLGRIIRDGAAAPNTGIPGIIAGYGKERVIHSEAAGFVYGLVRIGDSVKKGQPMAVLTKTLLPDGMAATAAMGLPVPASLTGLVRGLIRDGYYAPKGFKIADIDPRESEYHNCFTISDKARSLGGAVLTALLWLGRDDLV</sequence>
<gene>
    <name evidence="1" type="primary">yqeB</name>
    <name evidence="1" type="ORF">NE675_09910</name>
</gene>
<keyword evidence="2" id="KW-1185">Reference proteome</keyword>
<dbReference type="InterPro" id="IPR017695">
    <property type="entry name" value="Se-dep_Mo_hydrolase_YqeB"/>
</dbReference>
<accession>A0ABT1STX1</accession>
<evidence type="ECO:0000313" key="2">
    <source>
        <dbReference type="Proteomes" id="UP001206692"/>
    </source>
</evidence>
<dbReference type="RefSeq" id="WP_154254606.1">
    <property type="nucleotide sequence ID" value="NZ_JAJCIO010000022.1"/>
</dbReference>
<evidence type="ECO:0000313" key="1">
    <source>
        <dbReference type="EMBL" id="MCQ5343331.1"/>
    </source>
</evidence>
<dbReference type="EMBL" id="JANGEW010000020">
    <property type="protein sequence ID" value="MCQ5343331.1"/>
    <property type="molecule type" value="Genomic_DNA"/>
</dbReference>
<comment type="caution">
    <text evidence="1">The sequence shown here is derived from an EMBL/GenBank/DDBJ whole genome shotgun (WGS) entry which is preliminary data.</text>
</comment>